<protein>
    <submittedName>
        <fullName evidence="3">Uncharacterized protein</fullName>
    </submittedName>
</protein>
<evidence type="ECO:0000313" key="3">
    <source>
        <dbReference type="EMBL" id="TCL09778.1"/>
    </source>
</evidence>
<evidence type="ECO:0000259" key="1">
    <source>
        <dbReference type="Pfam" id="PF10000"/>
    </source>
</evidence>
<comment type="caution">
    <text evidence="3">The sequence shown here is derived from an EMBL/GenBank/DDBJ whole genome shotgun (WGS) entry which is preliminary data.</text>
</comment>
<evidence type="ECO:0000259" key="2">
    <source>
        <dbReference type="Pfam" id="PF13840"/>
    </source>
</evidence>
<organism evidence="3 4">
    <name type="scientific">Shimia isoporae</name>
    <dbReference type="NCBI Taxonomy" id="647720"/>
    <lineage>
        <taxon>Bacteria</taxon>
        <taxon>Pseudomonadati</taxon>
        <taxon>Pseudomonadota</taxon>
        <taxon>Alphaproteobacteria</taxon>
        <taxon>Rhodobacterales</taxon>
        <taxon>Roseobacteraceae</taxon>
    </lineage>
</organism>
<dbReference type="RefSeq" id="WP_207911296.1">
    <property type="nucleotide sequence ID" value="NZ_SMGR01000001.1"/>
</dbReference>
<gene>
    <name evidence="3" type="ORF">BXY66_1842</name>
</gene>
<dbReference type="PANTHER" id="PTHR39199">
    <property type="entry name" value="BLR5128 PROTEIN"/>
    <property type="match status" value="1"/>
</dbReference>
<dbReference type="Proteomes" id="UP000295673">
    <property type="component" value="Unassembled WGS sequence"/>
</dbReference>
<feature type="domain" description="CASTOR ACT" evidence="2">
    <location>
        <begin position="73"/>
        <end position="130"/>
    </location>
</feature>
<evidence type="ECO:0000313" key="4">
    <source>
        <dbReference type="Proteomes" id="UP000295673"/>
    </source>
</evidence>
<dbReference type="SUPFAM" id="SSF55021">
    <property type="entry name" value="ACT-like"/>
    <property type="match status" value="2"/>
</dbReference>
<reference evidence="3 4" key="1">
    <citation type="submission" date="2019-03" db="EMBL/GenBank/DDBJ databases">
        <title>Genomic Encyclopedia of Archaeal and Bacterial Type Strains, Phase II (KMG-II): from individual species to whole genera.</title>
        <authorList>
            <person name="Goeker M."/>
        </authorList>
    </citation>
    <scope>NUCLEOTIDE SEQUENCE [LARGE SCALE GENOMIC DNA]</scope>
    <source>
        <strain evidence="3 4">DSM 26433</strain>
    </source>
</reference>
<accession>A0A4R1NWX3</accession>
<dbReference type="InterPro" id="IPR018717">
    <property type="entry name" value="DUF2241"/>
</dbReference>
<feature type="domain" description="DUF2241" evidence="1">
    <location>
        <begin position="9"/>
        <end position="71"/>
    </location>
</feature>
<dbReference type="Gene3D" id="3.30.2130.10">
    <property type="entry name" value="VC0802-like"/>
    <property type="match status" value="1"/>
</dbReference>
<dbReference type="PANTHER" id="PTHR39199:SF1">
    <property type="entry name" value="BLR5128 PROTEIN"/>
    <property type="match status" value="1"/>
</dbReference>
<dbReference type="EMBL" id="SMGR01000001">
    <property type="protein sequence ID" value="TCL09778.1"/>
    <property type="molecule type" value="Genomic_DNA"/>
</dbReference>
<dbReference type="InterPro" id="IPR045865">
    <property type="entry name" value="ACT-like_dom_sf"/>
</dbReference>
<dbReference type="Pfam" id="PF10000">
    <property type="entry name" value="ACT_3"/>
    <property type="match status" value="1"/>
</dbReference>
<dbReference type="Pfam" id="PF13840">
    <property type="entry name" value="ACT_7"/>
    <property type="match status" value="1"/>
</dbReference>
<proteinExistence type="predicted"/>
<dbReference type="InterPro" id="IPR027795">
    <property type="entry name" value="CASTOR_ACT_dom"/>
</dbReference>
<sequence>MKTLATSAKEMISGMKPHLQSDVYVFVTKAHPCITERFVSDALCIFEEDEGVSMIMSVANAERRGFATDQRMRCITLKVFSSLEGVGLTAAVSSALAAKGIACNVVAAFHHDHLFVPEARAQEAMGILKELQRQANNA</sequence>
<name>A0A4R1NWX3_9RHOB</name>
<dbReference type="AlphaFoldDB" id="A0A4R1NWX3"/>
<keyword evidence="4" id="KW-1185">Reference proteome</keyword>